<dbReference type="Gene3D" id="3.30.830.10">
    <property type="entry name" value="Metalloenzyme, LuxS/M16 peptidase-like"/>
    <property type="match status" value="2"/>
</dbReference>
<name>A0A1G2BW63_9BACT</name>
<evidence type="ECO:0000259" key="4">
    <source>
        <dbReference type="Pfam" id="PF05193"/>
    </source>
</evidence>
<dbReference type="PANTHER" id="PTHR11851">
    <property type="entry name" value="METALLOPROTEASE"/>
    <property type="match status" value="1"/>
</dbReference>
<protein>
    <recommendedName>
        <fullName evidence="7">Peptidase M16</fullName>
    </recommendedName>
</protein>
<gene>
    <name evidence="5" type="ORF">A2406_00740</name>
</gene>
<dbReference type="InterPro" id="IPR011249">
    <property type="entry name" value="Metalloenz_LuxS/M16"/>
</dbReference>
<evidence type="ECO:0008006" key="7">
    <source>
        <dbReference type="Google" id="ProtNLM"/>
    </source>
</evidence>
<proteinExistence type="inferred from homology"/>
<evidence type="ECO:0000259" key="3">
    <source>
        <dbReference type="Pfam" id="PF00675"/>
    </source>
</evidence>
<dbReference type="GO" id="GO:0004222">
    <property type="term" value="F:metalloendopeptidase activity"/>
    <property type="evidence" value="ECO:0007669"/>
    <property type="project" value="InterPro"/>
</dbReference>
<dbReference type="AlphaFoldDB" id="A0A1G2BW63"/>
<accession>A0A1G2BW63</accession>
<dbReference type="InterPro" id="IPR001431">
    <property type="entry name" value="Pept_M16_Zn_BS"/>
</dbReference>
<dbReference type="Pfam" id="PF05193">
    <property type="entry name" value="Peptidase_M16_C"/>
    <property type="match status" value="1"/>
</dbReference>
<feature type="domain" description="Peptidase M16 N-terminal" evidence="3">
    <location>
        <begin position="15"/>
        <end position="160"/>
    </location>
</feature>
<dbReference type="GO" id="GO:0046872">
    <property type="term" value="F:metal ion binding"/>
    <property type="evidence" value="ECO:0007669"/>
    <property type="project" value="InterPro"/>
</dbReference>
<evidence type="ECO:0000313" key="6">
    <source>
        <dbReference type="Proteomes" id="UP000177626"/>
    </source>
</evidence>
<dbReference type="Pfam" id="PF00675">
    <property type="entry name" value="Peptidase_M16"/>
    <property type="match status" value="1"/>
</dbReference>
<dbReference type="InterPro" id="IPR011765">
    <property type="entry name" value="Pept_M16_N"/>
</dbReference>
<dbReference type="PROSITE" id="PS00143">
    <property type="entry name" value="INSULINASE"/>
    <property type="match status" value="1"/>
</dbReference>
<evidence type="ECO:0000256" key="1">
    <source>
        <dbReference type="ARBA" id="ARBA00007261"/>
    </source>
</evidence>
<dbReference type="InterPro" id="IPR007863">
    <property type="entry name" value="Peptidase_M16_C"/>
</dbReference>
<feature type="domain" description="Peptidase M16 C-terminal" evidence="4">
    <location>
        <begin position="166"/>
        <end position="342"/>
    </location>
</feature>
<sequence>MYKRIIRRDGSVIILAPQKETKTITFELLFKVGSRQENIQNNGVSHFIEHLMFKGTKRRPSTAAIAKELDGVGAYYNAFTGKEYTGYYITLSNSHLSLAVDMLSDMLHNSKFDKEEMDRERGVIIEEINMYEDNPMMYIEELFENILFGGTSLGKSIAGPRINIKNVSHQVLYNYYQKYYYHGNSIIGLAGNFQEKRALKLINQLFPISARQARVKNFTLPSFKQAQAIVKIVDRDLEQVQLMLGWRTTSIDTKEFVFNQILANILGGTMSSRLFINIRERKGLCYFINAEISGYEGKSAFTIHAGLNKIKILEALEAIKQELNNVSKKGISAEELSQAKENIKGRMVLKMESSSAHLNFLISQEVIGQPIKSLDQRLKELDKVSLKQINDLAKNIFNWAKANLVIIGPFKNKNEFLNILKK</sequence>
<dbReference type="GO" id="GO:0006508">
    <property type="term" value="P:proteolysis"/>
    <property type="evidence" value="ECO:0007669"/>
    <property type="project" value="InterPro"/>
</dbReference>
<dbReference type="Proteomes" id="UP000177626">
    <property type="component" value="Unassembled WGS sequence"/>
</dbReference>
<comment type="similarity">
    <text evidence="1 2">Belongs to the peptidase M16 family.</text>
</comment>
<reference evidence="5 6" key="1">
    <citation type="journal article" date="2016" name="Nat. Commun.">
        <title>Thousands of microbial genomes shed light on interconnected biogeochemical processes in an aquifer system.</title>
        <authorList>
            <person name="Anantharaman K."/>
            <person name="Brown C.T."/>
            <person name="Hug L.A."/>
            <person name="Sharon I."/>
            <person name="Castelle C.J."/>
            <person name="Probst A.J."/>
            <person name="Thomas B.C."/>
            <person name="Singh A."/>
            <person name="Wilkins M.J."/>
            <person name="Karaoz U."/>
            <person name="Brodie E.L."/>
            <person name="Williams K.H."/>
            <person name="Hubbard S.S."/>
            <person name="Banfield J.F."/>
        </authorList>
    </citation>
    <scope>NUCLEOTIDE SEQUENCE [LARGE SCALE GENOMIC DNA]</scope>
</reference>
<dbReference type="PANTHER" id="PTHR11851:SF49">
    <property type="entry name" value="MITOCHONDRIAL-PROCESSING PEPTIDASE SUBUNIT ALPHA"/>
    <property type="match status" value="1"/>
</dbReference>
<dbReference type="EMBL" id="MHKQ01000022">
    <property type="protein sequence ID" value="OGY93425.1"/>
    <property type="molecule type" value="Genomic_DNA"/>
</dbReference>
<dbReference type="SUPFAM" id="SSF63411">
    <property type="entry name" value="LuxS/MPP-like metallohydrolase"/>
    <property type="match status" value="2"/>
</dbReference>
<evidence type="ECO:0000313" key="5">
    <source>
        <dbReference type="EMBL" id="OGY93425.1"/>
    </source>
</evidence>
<dbReference type="InterPro" id="IPR050361">
    <property type="entry name" value="MPP/UQCRC_Complex"/>
</dbReference>
<comment type="caution">
    <text evidence="5">The sequence shown here is derived from an EMBL/GenBank/DDBJ whole genome shotgun (WGS) entry which is preliminary data.</text>
</comment>
<organism evidence="5 6">
    <name type="scientific">Candidatus Komeilibacteria bacterium RIFOXYC1_FULL_37_11</name>
    <dbReference type="NCBI Taxonomy" id="1798555"/>
    <lineage>
        <taxon>Bacteria</taxon>
        <taxon>Candidatus Komeiliibacteriota</taxon>
    </lineage>
</organism>
<evidence type="ECO:0000256" key="2">
    <source>
        <dbReference type="RuleBase" id="RU004447"/>
    </source>
</evidence>